<protein>
    <submittedName>
        <fullName evidence="9">Cytochrome P450</fullName>
    </submittedName>
</protein>
<accession>A0A2W1LQ73</accession>
<comment type="similarity">
    <text evidence="1 8">Belongs to the cytochrome P450 family.</text>
</comment>
<comment type="caution">
    <text evidence="9">The sequence shown here is derived from an EMBL/GenBank/DDBJ whole genome shotgun (WGS) entry which is preliminary data.</text>
</comment>
<gene>
    <name evidence="9" type="ORF">DNH61_04935</name>
</gene>
<dbReference type="Proteomes" id="UP000249522">
    <property type="component" value="Unassembled WGS sequence"/>
</dbReference>
<dbReference type="Gene3D" id="1.10.630.10">
    <property type="entry name" value="Cytochrome P450"/>
    <property type="match status" value="1"/>
</dbReference>
<dbReference type="CDD" id="cd20620">
    <property type="entry name" value="CYP132-like"/>
    <property type="match status" value="1"/>
</dbReference>
<keyword evidence="6 8" id="KW-0503">Monooxygenase</keyword>
<dbReference type="EMBL" id="QKRB01000034">
    <property type="protein sequence ID" value="PZD96995.1"/>
    <property type="molecule type" value="Genomic_DNA"/>
</dbReference>
<keyword evidence="4 8" id="KW-0560">Oxidoreductase</keyword>
<dbReference type="InterPro" id="IPR036396">
    <property type="entry name" value="Cyt_P450_sf"/>
</dbReference>
<dbReference type="GO" id="GO:0016705">
    <property type="term" value="F:oxidoreductase activity, acting on paired donors, with incorporation or reduction of molecular oxygen"/>
    <property type="evidence" value="ECO:0007669"/>
    <property type="project" value="InterPro"/>
</dbReference>
<sequence length="455" mass="51879">MRKTGNTVPGPRPIPILGNFLDLGSNPLKFFSTCTDKYGPVIKLTLEKDRDMYILSRPEDIRYVLVNTQKQFKKGYQRDPILKLVLGNGLITSEGEFWLRQRRLTQPAFHQHRINSYAEAMTHSASRMLEGWRDGEIRDIHQDMMQCTMEIVARTLFNVDLTASEDAKTVGRALDQVLHQYVKQSTSVSRRLLEMLPVQLPLRGHSELKQSVEELDRIIYTIIDQRRQQENQDHGDLLSMLLLARDDDGSGMTDEQLRDEVMSLFLAGHETTANALSWSLYALGQHPAAYQKLTDELDEVLNGRLPGLQDIPSLVYTQSIIKESMRLYPPVWMISREALTDVELEGYTLPAGCEVALSQWIMHRHPGYYAEPESFHPDRWTSEFESNLPSYAYFPFGAGPRVCIGSNFAMMEAVLLLAAVAQSYKLELLPEHTVVLEPSITLRPRDGMKVRLSAR</sequence>
<comment type="cofactor">
    <cofactor evidence="7">
        <name>heme</name>
        <dbReference type="ChEBI" id="CHEBI:30413"/>
    </cofactor>
</comment>
<dbReference type="InterPro" id="IPR002401">
    <property type="entry name" value="Cyt_P450_E_grp-I"/>
</dbReference>
<evidence type="ECO:0000313" key="10">
    <source>
        <dbReference type="Proteomes" id="UP000249522"/>
    </source>
</evidence>
<dbReference type="PANTHER" id="PTHR24291">
    <property type="entry name" value="CYTOCHROME P450 FAMILY 4"/>
    <property type="match status" value="1"/>
</dbReference>
<proteinExistence type="inferred from homology"/>
<dbReference type="GO" id="GO:0004497">
    <property type="term" value="F:monooxygenase activity"/>
    <property type="evidence" value="ECO:0007669"/>
    <property type="project" value="UniProtKB-KW"/>
</dbReference>
<dbReference type="GO" id="GO:0005506">
    <property type="term" value="F:iron ion binding"/>
    <property type="evidence" value="ECO:0007669"/>
    <property type="project" value="InterPro"/>
</dbReference>
<dbReference type="Pfam" id="PF00067">
    <property type="entry name" value="p450"/>
    <property type="match status" value="1"/>
</dbReference>
<dbReference type="SUPFAM" id="SSF48264">
    <property type="entry name" value="Cytochrome P450"/>
    <property type="match status" value="1"/>
</dbReference>
<dbReference type="PROSITE" id="PS00086">
    <property type="entry name" value="CYTOCHROME_P450"/>
    <property type="match status" value="1"/>
</dbReference>
<keyword evidence="10" id="KW-1185">Reference proteome</keyword>
<evidence type="ECO:0000256" key="7">
    <source>
        <dbReference type="PIRSR" id="PIRSR602401-1"/>
    </source>
</evidence>
<dbReference type="PRINTS" id="PR00385">
    <property type="entry name" value="P450"/>
</dbReference>
<dbReference type="GO" id="GO:0020037">
    <property type="term" value="F:heme binding"/>
    <property type="evidence" value="ECO:0007669"/>
    <property type="project" value="InterPro"/>
</dbReference>
<dbReference type="InterPro" id="IPR050196">
    <property type="entry name" value="Cytochrome_P450_Monoox"/>
</dbReference>
<dbReference type="PANTHER" id="PTHR24291:SF50">
    <property type="entry name" value="BIFUNCTIONAL ALBAFLAVENONE MONOOXYGENASE_TERPENE SYNTHASE"/>
    <property type="match status" value="1"/>
</dbReference>
<dbReference type="InterPro" id="IPR017972">
    <property type="entry name" value="Cyt_P450_CS"/>
</dbReference>
<dbReference type="PRINTS" id="PR00463">
    <property type="entry name" value="EP450I"/>
</dbReference>
<evidence type="ECO:0000256" key="2">
    <source>
        <dbReference type="ARBA" id="ARBA00022617"/>
    </source>
</evidence>
<name>A0A2W1LQ73_9BACL</name>
<dbReference type="AlphaFoldDB" id="A0A2W1LQ73"/>
<evidence type="ECO:0000256" key="5">
    <source>
        <dbReference type="ARBA" id="ARBA00023004"/>
    </source>
</evidence>
<organism evidence="9 10">
    <name type="scientific">Paenibacillus sambharensis</name>
    <dbReference type="NCBI Taxonomy" id="1803190"/>
    <lineage>
        <taxon>Bacteria</taxon>
        <taxon>Bacillati</taxon>
        <taxon>Bacillota</taxon>
        <taxon>Bacilli</taxon>
        <taxon>Bacillales</taxon>
        <taxon>Paenibacillaceae</taxon>
        <taxon>Paenibacillus</taxon>
    </lineage>
</organism>
<dbReference type="RefSeq" id="WP_111145568.1">
    <property type="nucleotide sequence ID" value="NZ_QKRB01000034.1"/>
</dbReference>
<keyword evidence="5 7" id="KW-0408">Iron</keyword>
<dbReference type="InterPro" id="IPR001128">
    <property type="entry name" value="Cyt_P450"/>
</dbReference>
<dbReference type="OrthoDB" id="9789468at2"/>
<reference evidence="9 10" key="1">
    <citation type="submission" date="2018-06" db="EMBL/GenBank/DDBJ databases">
        <title>Paenibacillus imtechensis sp. nov.</title>
        <authorList>
            <person name="Pinnaka A.K."/>
            <person name="Singh H."/>
            <person name="Kaur M."/>
        </authorList>
    </citation>
    <scope>NUCLEOTIDE SEQUENCE [LARGE SCALE GENOMIC DNA]</scope>
    <source>
        <strain evidence="9 10">SMB1</strain>
    </source>
</reference>
<keyword evidence="2 7" id="KW-0349">Heme</keyword>
<evidence type="ECO:0000256" key="1">
    <source>
        <dbReference type="ARBA" id="ARBA00010617"/>
    </source>
</evidence>
<evidence type="ECO:0000256" key="8">
    <source>
        <dbReference type="RuleBase" id="RU000461"/>
    </source>
</evidence>
<feature type="binding site" description="axial binding residue" evidence="7">
    <location>
        <position position="403"/>
    </location>
    <ligand>
        <name>heme</name>
        <dbReference type="ChEBI" id="CHEBI:30413"/>
    </ligand>
    <ligandPart>
        <name>Fe</name>
        <dbReference type="ChEBI" id="CHEBI:18248"/>
    </ligandPart>
</feature>
<evidence type="ECO:0000313" key="9">
    <source>
        <dbReference type="EMBL" id="PZD96995.1"/>
    </source>
</evidence>
<evidence type="ECO:0000256" key="6">
    <source>
        <dbReference type="ARBA" id="ARBA00023033"/>
    </source>
</evidence>
<evidence type="ECO:0000256" key="4">
    <source>
        <dbReference type="ARBA" id="ARBA00023002"/>
    </source>
</evidence>
<evidence type="ECO:0000256" key="3">
    <source>
        <dbReference type="ARBA" id="ARBA00022723"/>
    </source>
</evidence>
<keyword evidence="3 7" id="KW-0479">Metal-binding</keyword>